<dbReference type="SFLD" id="SFLDS00003">
    <property type="entry name" value="Haloacid_Dehalogenase"/>
    <property type="match status" value="1"/>
</dbReference>
<dbReference type="GO" id="GO:0016791">
    <property type="term" value="F:phosphatase activity"/>
    <property type="evidence" value="ECO:0007669"/>
    <property type="project" value="TreeGrafter"/>
</dbReference>
<dbReference type="GO" id="GO:0000287">
    <property type="term" value="F:magnesium ion binding"/>
    <property type="evidence" value="ECO:0007669"/>
    <property type="project" value="TreeGrafter"/>
</dbReference>
<dbReference type="HOGENOM" id="CLU_044146_0_2_9"/>
<dbReference type="CDD" id="cd07516">
    <property type="entry name" value="HAD_Pase"/>
    <property type="match status" value="1"/>
</dbReference>
<accession>B1I0X0</accession>
<keyword evidence="2" id="KW-1185">Reference proteome</keyword>
<dbReference type="Pfam" id="PF08282">
    <property type="entry name" value="Hydrolase_3"/>
    <property type="match status" value="1"/>
</dbReference>
<dbReference type="Gene3D" id="3.30.1240.10">
    <property type="match status" value="1"/>
</dbReference>
<dbReference type="SUPFAM" id="SSF56784">
    <property type="entry name" value="HAD-like"/>
    <property type="match status" value="1"/>
</dbReference>
<dbReference type="STRING" id="477974.Daud_0296"/>
<dbReference type="InterPro" id="IPR023214">
    <property type="entry name" value="HAD_sf"/>
</dbReference>
<dbReference type="InterPro" id="IPR036412">
    <property type="entry name" value="HAD-like_sf"/>
</dbReference>
<dbReference type="PANTHER" id="PTHR10000">
    <property type="entry name" value="PHOSPHOSERINE PHOSPHATASE"/>
    <property type="match status" value="1"/>
</dbReference>
<gene>
    <name evidence="1" type="ordered locus">Daud_0296</name>
</gene>
<name>B1I0X0_DESAP</name>
<dbReference type="eggNOG" id="COG0561">
    <property type="taxonomic scope" value="Bacteria"/>
</dbReference>
<dbReference type="SFLD" id="SFLDG01140">
    <property type="entry name" value="C2.B:_Phosphomannomutase_and_P"/>
    <property type="match status" value="1"/>
</dbReference>
<dbReference type="InterPro" id="IPR006379">
    <property type="entry name" value="HAD-SF_hydro_IIB"/>
</dbReference>
<dbReference type="Proteomes" id="UP000008544">
    <property type="component" value="Chromosome"/>
</dbReference>
<proteinExistence type="predicted"/>
<keyword evidence="1" id="KW-0378">Hydrolase</keyword>
<sequence>MPDYRLVAVDLDDTLLTSGLEVSPRAGRAISRAQALGVVVTLATGRMYLSAVPFARRLGIDAPIITYQGALVKHPVTGAELLHRALANDTARAVIERLRAYGYHLNVYLDDQLYMEVLTELGKRYADLSRVEAHPVGDLLVYLGDRNPTKVLAIGGEDEIERLEQEMIALFPAERVHITRSKPKFLEFSHPLATKGRALQYLAAYYGIPREAVMAIGDGYNDLDMVAWAGLGIMMDNARDEVKRYADHVTASNDADGVAEAIERFVLGR</sequence>
<dbReference type="RefSeq" id="WP_012301449.1">
    <property type="nucleotide sequence ID" value="NC_010424.1"/>
</dbReference>
<dbReference type="NCBIfam" id="TIGR01484">
    <property type="entry name" value="HAD-SF-IIB"/>
    <property type="match status" value="1"/>
</dbReference>
<protein>
    <submittedName>
        <fullName evidence="1">Cof-like hydrolase</fullName>
    </submittedName>
</protein>
<evidence type="ECO:0000313" key="1">
    <source>
        <dbReference type="EMBL" id="ACA58857.1"/>
    </source>
</evidence>
<reference evidence="1 2" key="2">
    <citation type="journal article" date="2008" name="Science">
        <title>Environmental genomics reveals a single-species ecosystem deep within Earth.</title>
        <authorList>
            <person name="Chivian D."/>
            <person name="Brodie E.L."/>
            <person name="Alm E.J."/>
            <person name="Culley D.E."/>
            <person name="Dehal P.S."/>
            <person name="Desantis T.Z."/>
            <person name="Gihring T.M."/>
            <person name="Lapidus A."/>
            <person name="Lin L.H."/>
            <person name="Lowry S.R."/>
            <person name="Moser D.P."/>
            <person name="Richardson P.M."/>
            <person name="Southam G."/>
            <person name="Wanger G."/>
            <person name="Pratt L.M."/>
            <person name="Andersen G.L."/>
            <person name="Hazen T.C."/>
            <person name="Brockman F.J."/>
            <person name="Arkin A.P."/>
            <person name="Onstott T.C."/>
        </authorList>
    </citation>
    <scope>NUCLEOTIDE SEQUENCE [LARGE SCALE GENOMIC DNA]</scope>
    <source>
        <strain evidence="1 2">MP104C</strain>
    </source>
</reference>
<dbReference type="InterPro" id="IPR000150">
    <property type="entry name" value="Cof"/>
</dbReference>
<dbReference type="EMBL" id="CP000860">
    <property type="protein sequence ID" value="ACA58857.1"/>
    <property type="molecule type" value="Genomic_DNA"/>
</dbReference>
<dbReference type="AlphaFoldDB" id="B1I0X0"/>
<dbReference type="PANTHER" id="PTHR10000:SF8">
    <property type="entry name" value="HAD SUPERFAMILY HYDROLASE-LIKE, TYPE 3"/>
    <property type="match status" value="1"/>
</dbReference>
<reference evidence="2" key="1">
    <citation type="submission" date="2007-10" db="EMBL/GenBank/DDBJ databases">
        <title>Complete sequence of chromosome of Desulforudis audaxviator MP104C.</title>
        <authorList>
            <person name="Copeland A."/>
            <person name="Lucas S."/>
            <person name="Lapidus A."/>
            <person name="Barry K."/>
            <person name="Glavina del Rio T."/>
            <person name="Dalin E."/>
            <person name="Tice H."/>
            <person name="Bruce D."/>
            <person name="Pitluck S."/>
            <person name="Lowry S.R."/>
            <person name="Larimer F."/>
            <person name="Land M.L."/>
            <person name="Hauser L."/>
            <person name="Kyrpides N."/>
            <person name="Ivanova N.N."/>
            <person name="Richardson P."/>
        </authorList>
    </citation>
    <scope>NUCLEOTIDE SEQUENCE [LARGE SCALE GENOMIC DNA]</scope>
    <source>
        <strain evidence="2">MP104C</strain>
    </source>
</reference>
<dbReference type="NCBIfam" id="TIGR00099">
    <property type="entry name" value="Cof-subfamily"/>
    <property type="match status" value="1"/>
</dbReference>
<dbReference type="Gene3D" id="3.40.50.1000">
    <property type="entry name" value="HAD superfamily/HAD-like"/>
    <property type="match status" value="1"/>
</dbReference>
<evidence type="ECO:0000313" key="2">
    <source>
        <dbReference type="Proteomes" id="UP000008544"/>
    </source>
</evidence>
<dbReference type="OrthoDB" id="9781413at2"/>
<dbReference type="KEGG" id="dau:Daud_0296"/>
<dbReference type="GO" id="GO:0005829">
    <property type="term" value="C:cytosol"/>
    <property type="evidence" value="ECO:0007669"/>
    <property type="project" value="TreeGrafter"/>
</dbReference>
<organism evidence="1 2">
    <name type="scientific">Desulforudis audaxviator (strain MP104C)</name>
    <dbReference type="NCBI Taxonomy" id="477974"/>
    <lineage>
        <taxon>Bacteria</taxon>
        <taxon>Bacillati</taxon>
        <taxon>Bacillota</taxon>
        <taxon>Clostridia</taxon>
        <taxon>Thermoanaerobacterales</taxon>
        <taxon>Candidatus Desulforudaceae</taxon>
        <taxon>Candidatus Desulforudis</taxon>
    </lineage>
</organism>